<feature type="region of interest" description="Disordered" evidence="3">
    <location>
        <begin position="326"/>
        <end position="390"/>
    </location>
</feature>
<proteinExistence type="predicted"/>
<feature type="compositionally biased region" description="Polar residues" evidence="3">
    <location>
        <begin position="954"/>
        <end position="967"/>
    </location>
</feature>
<evidence type="ECO:0000313" key="6">
    <source>
        <dbReference type="Proteomes" id="UP000232323"/>
    </source>
</evidence>
<keyword evidence="6" id="KW-1185">Reference proteome</keyword>
<reference evidence="5 6" key="1">
    <citation type="submission" date="2017-08" db="EMBL/GenBank/DDBJ databases">
        <title>Acidophilic green algal genome provides insights into adaptation to an acidic environment.</title>
        <authorList>
            <person name="Hirooka S."/>
            <person name="Hirose Y."/>
            <person name="Kanesaki Y."/>
            <person name="Higuchi S."/>
            <person name="Fujiwara T."/>
            <person name="Onuma R."/>
            <person name="Era A."/>
            <person name="Ohbayashi R."/>
            <person name="Uzuka A."/>
            <person name="Nozaki H."/>
            <person name="Yoshikawa H."/>
            <person name="Miyagishima S.Y."/>
        </authorList>
    </citation>
    <scope>NUCLEOTIDE SEQUENCE [LARGE SCALE GENOMIC DNA]</scope>
    <source>
        <strain evidence="5 6">NIES-2499</strain>
    </source>
</reference>
<dbReference type="PANTHER" id="PTHR16305:SF28">
    <property type="entry name" value="GUANYLATE CYCLASE DOMAIN-CONTAINING PROTEIN"/>
    <property type="match status" value="1"/>
</dbReference>
<sequence length="2732" mass="289456">MPYSLYILSDKGKAVERQEHVQHAVVEMSPSLSEGSMESDMDEGIDPGDQYFGQEGASGMWGNPSAAEEVMSNTYKNGSSSGIPRKSSAITGVIKSLVTLSPFVPKMLKEGIAENANGRYSAFDTASTKGLVGASKTLRPTMAGVQLAMMIADVKGFTALTEILSKKGTAGVELLTNCMNNYFTRVISLISSYDGDVIKFAGDSMIVAFCPSEAEKAEAASLAAAEAAAGGTGVQDDLGLRAATLRCAQCAHQLATRLGHMRMKMNGQVEPLNKSTTYVAPGAAASSSPAQLSGRMSRPSEALNESGTVSLLNTFPGSADKVLSRDFHADSGGSKLNPFSRRTGVESEESSYGAGSEDLSASRGAKESEAQKQRGDDAPTEQLKPLLSVPARVDSLTRTDDVNKALNSAGGMPSGISSSIFKKGKSIFEGRERSPLTGRAVARPSEMEAAAAGARPSGMAAAAGASSVDSSMLSSSTVGTPQPSGESGSVLKTSVSSSRLGHLNNRQLISPGQARTNPFERGRAMTDIAGPSGSSSKSSEAGLWGAEGLGVLKREMSVASKLNLPPSLRVARPTTGSAGSAGSMIGSGLVPASAASPAGISRHTGGGSPGMPPTGRNWESTLQVLRAVTLSPAEASSQQQRNQQESGSNKKHKPVSPMRPERSRLSQSSKHNLAEVLDDSLLRKRTASEFDLLGVGNTTRRFSMSGRQNLQKKIFNKAKRGSTGYQPQASEISEVGSSEEVSLWQQPADVQPRLSGPGAFQPSVSLELGSEAPSGALLKASPATTPILEEEAFEWSDDSYMIVPPAPVPVTQPVSYNSYPPPSSFPPNFSASGSVHQLESSSPLANVSMQGLVQSASSNVSAGVLPQEPSSTGSYPGIWKLARIGSSAGPASGPVAEGSEEQVGVSTHGRSRGQAVAEGVFGGGGGGGGGGGERRDANREEDDSLGEGWRGGPSSPNLAVASQMSNSEGTGGFISRVVSWFSSSGAGAASSKAGSHQQMPRPTQEILAALHSSSPRTERSESSTRTGPSATPSQTHMNASFTAARFHHSLTPGAVVASGQSVHGGSTAAAAAAAVQGRLMMLGAGGRGPRVDPILEEVRNAEFSLKIMVSAGCGCAFHVGGSVDEAADSSLPEIPHWEFFVGDRPLAPLLDEFGRRGCFAQLSAVEDHSEAAEVVVSPEAVALIKDDWELEQLPDEGGGRILGLKYQNWLPQATESVGHEVGRGSSGIQISIQSGGSKNPGLLNLAAGSPPSHPKELQPGISLSKVNRRSSAPHQVLNDGQSSSRCESGEDTGEDSSSSQRQVPRRALTARSNMLSEVDDSAARMKESNSTVRVEDANVEESLLNTEAGVSSHDIRWSSAQAEPGVHVNNNTGLSTTAKSSHQDTSPSLLNTMSGLPPLPIAPQASSLLSQQQKQVQDYMSLSSKAQRRMAGMLRMHVVGSVRSHIEAGHLDFINEIRPLTCLFIGFPSLLEVSDTASHSDQLEGVQFVVQQVQEVMRRWDGTFLQFRCDEKGFLGICALGLPGHTHEDDPSRGIMAALELLSHVKKKGHRSCVGVTTGRLLCTCVGARKIRSEYTVFGDAINLSARLMVKSKKGAAEILCDEPTYAHAKYKASYKALEPMVLKGKQKPVTVYSVSALDSSLSMVLPRIALGGSTHSLGPQKGRSENGEPHGDDEVEGPARPLVGRNDEMTLILGKAASMMSGEGIGGAVLIEGNTGMGKTKLLSEVRVSLDLINAETAAAGGQQAFNMFLGMADTANKVQKLHPWRQVFREVFQADCEFSKEELSPRRPPSRGEPAVITQLGVRLAAVLPRYEKEVRQQLADLLSLPLSMIPTSSDNPSSSSLGRSGSHAAAAAALLPGSLTVDVGRSGGGGSPSLISPSLINASSTRFQRFSLAHQSMVKASSPVHQQQSPSPPSQPSDITTTGPFNGGIQSALPPLHEQESKLNSSPSEMMLMRASTMLSSAAGAAPSQGSFVARKGSAAGGVLAGFTSGDSSIGRKGPPRRMASFRGQVSQSGGSNGGSTGLTDHSSSMSRQQQQLAQRQPSSLAVGSLGSPSANSNGAPTISNPIPQKSALAYLTEVLKEFLALYGPVVLLLENLHDFDTWSWQLLVKVSEELSSSLLVVASTRPNQVSDNKKALAPLRPSFDSGRPTADLNLHGKAALYQRVAMLHRQLLSLPTTTSIALGPFNFEQTRELMQIVGEKEYSADYVRAIMEKTGGMPLYIEMIVDFFNKRGPTEGGGDVADIVNAMSFQQVIIERMDRLKPRTQLCLKVASVMGQWVDLDILYKYYPIKRSRAEIQGYLQALERAGFLRATDTDDVWEFNMVERDVVYKVVPHYQRRRLHAQLAQELERSLEEQHVGALTTIAYHWNQACTGNEVTEPEYALKAIEYWSRAADVAYENSSLVEALRLYQKASQIAETLSDSVGEEGDHFDGGATDEFDEEGQLPDGPGFGLDNHHHERSISGPIPTLDEHGALTMSGTGGDRGSGGLGDSCGATLGAVKGQRMGPLDWSLISRLTRAQWEKSMASCCLGMVLQHSYGELGGEEDYYGSEDHFLLLTDHAIRGLLMLGAPHPSEILGEDEVVAAPLPRKKRKQRSGLSWLFPCLCVSGGDDEMEEEEEELSVPGGLELGLTLSAEEVDTVRDILLVLIIAAESHSLNEGGGEEEFLRLLLFCRRVCRFFLGCYESSRAPSDPLEDVRMACSTRINNRRSLATDPVTELELQEQNDWAA</sequence>
<dbReference type="InterPro" id="IPR029787">
    <property type="entry name" value="Nucleotide_cyclase"/>
</dbReference>
<feature type="compositionally biased region" description="Gly residues" evidence="3">
    <location>
        <begin position="920"/>
        <end position="931"/>
    </location>
</feature>
<organism evidence="5 6">
    <name type="scientific">Chlamydomonas eustigma</name>
    <dbReference type="NCBI Taxonomy" id="1157962"/>
    <lineage>
        <taxon>Eukaryota</taxon>
        <taxon>Viridiplantae</taxon>
        <taxon>Chlorophyta</taxon>
        <taxon>core chlorophytes</taxon>
        <taxon>Chlorophyceae</taxon>
        <taxon>CS clade</taxon>
        <taxon>Chlamydomonadales</taxon>
        <taxon>Chlamydomonadaceae</taxon>
        <taxon>Chlamydomonas</taxon>
    </lineage>
</organism>
<keyword evidence="1" id="KW-0547">Nucleotide-binding</keyword>
<dbReference type="OrthoDB" id="537353at2759"/>
<dbReference type="GO" id="GO:0035556">
    <property type="term" value="P:intracellular signal transduction"/>
    <property type="evidence" value="ECO:0007669"/>
    <property type="project" value="InterPro"/>
</dbReference>
<feature type="domain" description="Guanylate cyclase" evidence="4">
    <location>
        <begin position="1461"/>
        <end position="1589"/>
    </location>
</feature>
<gene>
    <name evidence="5" type="ORF">CEUSTIGMA_g13417.t1</name>
</gene>
<protein>
    <recommendedName>
        <fullName evidence="4">Guanylate cyclase domain-containing protein</fullName>
    </recommendedName>
</protein>
<accession>A0A250XSD2</accession>
<feature type="region of interest" description="Disordered" evidence="3">
    <location>
        <begin position="1011"/>
        <end position="1035"/>
    </location>
</feature>
<keyword evidence="2" id="KW-0067">ATP-binding</keyword>
<dbReference type="CDD" id="cd07302">
    <property type="entry name" value="CHD"/>
    <property type="match status" value="1"/>
</dbReference>
<evidence type="ECO:0000313" key="5">
    <source>
        <dbReference type="EMBL" id="GAX86001.1"/>
    </source>
</evidence>
<dbReference type="Gene3D" id="3.30.70.1230">
    <property type="entry name" value="Nucleotide cyclase"/>
    <property type="match status" value="2"/>
</dbReference>
<dbReference type="PANTHER" id="PTHR16305">
    <property type="entry name" value="TESTICULAR SOLUBLE ADENYLYL CYCLASE"/>
    <property type="match status" value="1"/>
</dbReference>
<dbReference type="SUPFAM" id="SSF52540">
    <property type="entry name" value="P-loop containing nucleoside triphosphate hydrolases"/>
    <property type="match status" value="1"/>
</dbReference>
<dbReference type="EMBL" id="BEGY01000214">
    <property type="protein sequence ID" value="GAX86001.1"/>
    <property type="molecule type" value="Genomic_DNA"/>
</dbReference>
<dbReference type="InterPro" id="IPR001054">
    <property type="entry name" value="A/G_cyclase"/>
</dbReference>
<feature type="compositionally biased region" description="Low complexity" evidence="3">
    <location>
        <begin position="440"/>
        <end position="455"/>
    </location>
</feature>
<feature type="region of interest" description="Disordered" evidence="3">
    <location>
        <begin position="1990"/>
        <end position="2067"/>
    </location>
</feature>
<feature type="region of interest" description="Disordered" evidence="3">
    <location>
        <begin position="887"/>
        <end position="967"/>
    </location>
</feature>
<dbReference type="GO" id="GO:0005524">
    <property type="term" value="F:ATP binding"/>
    <property type="evidence" value="ECO:0007669"/>
    <property type="project" value="UniProtKB-KW"/>
</dbReference>
<feature type="region of interest" description="Disordered" evidence="3">
    <location>
        <begin position="591"/>
        <end position="617"/>
    </location>
</feature>
<dbReference type="PROSITE" id="PS50125">
    <property type="entry name" value="GUANYLATE_CYCLASE_2"/>
    <property type="match status" value="2"/>
</dbReference>
<feature type="compositionally biased region" description="Polar residues" evidence="3">
    <location>
        <begin position="1269"/>
        <end position="1286"/>
    </location>
</feature>
<dbReference type="SUPFAM" id="SSF55073">
    <property type="entry name" value="Nucleotide cyclase"/>
    <property type="match status" value="2"/>
</dbReference>
<feature type="region of interest" description="Disordered" evidence="3">
    <location>
        <begin position="1267"/>
        <end position="1338"/>
    </location>
</feature>
<dbReference type="Proteomes" id="UP000232323">
    <property type="component" value="Unassembled WGS sequence"/>
</dbReference>
<feature type="domain" description="Guanylate cyclase" evidence="4">
    <location>
        <begin position="148"/>
        <end position="208"/>
    </location>
</feature>
<feature type="region of interest" description="Disordered" evidence="3">
    <location>
        <begin position="719"/>
        <end position="744"/>
    </location>
</feature>
<evidence type="ECO:0000256" key="2">
    <source>
        <dbReference type="ARBA" id="ARBA00022840"/>
    </source>
</evidence>
<feature type="compositionally biased region" description="Polar residues" evidence="3">
    <location>
        <begin position="634"/>
        <end position="647"/>
    </location>
</feature>
<dbReference type="GO" id="GO:0004016">
    <property type="term" value="F:adenylate cyclase activity"/>
    <property type="evidence" value="ECO:0007669"/>
    <property type="project" value="TreeGrafter"/>
</dbReference>
<feature type="compositionally biased region" description="Acidic residues" evidence="3">
    <location>
        <begin position="2438"/>
        <end position="2447"/>
    </location>
</feature>
<feature type="compositionally biased region" description="Low complexity" evidence="3">
    <location>
        <begin position="730"/>
        <end position="742"/>
    </location>
</feature>
<feature type="compositionally biased region" description="Polar residues" evidence="3">
    <location>
        <begin position="2054"/>
        <end position="2067"/>
    </location>
</feature>
<feature type="compositionally biased region" description="Polar residues" evidence="3">
    <location>
        <begin position="477"/>
        <end position="486"/>
    </location>
</feature>
<dbReference type="GO" id="GO:0005737">
    <property type="term" value="C:cytoplasm"/>
    <property type="evidence" value="ECO:0007669"/>
    <property type="project" value="TreeGrafter"/>
</dbReference>
<feature type="region of interest" description="Disordered" evidence="3">
    <location>
        <begin position="431"/>
        <end position="455"/>
    </location>
</feature>
<feature type="compositionally biased region" description="Low complexity" evidence="3">
    <location>
        <begin position="280"/>
        <end position="290"/>
    </location>
</feature>
<feature type="region of interest" description="Disordered" evidence="3">
    <location>
        <begin position="280"/>
        <end position="304"/>
    </location>
</feature>
<feature type="compositionally biased region" description="Basic and acidic residues" evidence="3">
    <location>
        <begin position="364"/>
        <end position="377"/>
    </location>
</feature>
<dbReference type="GO" id="GO:0009190">
    <property type="term" value="P:cyclic nucleotide biosynthetic process"/>
    <property type="evidence" value="ECO:0007669"/>
    <property type="project" value="InterPro"/>
</dbReference>
<evidence type="ECO:0000256" key="1">
    <source>
        <dbReference type="ARBA" id="ARBA00022741"/>
    </source>
</evidence>
<feature type="compositionally biased region" description="Basic and acidic residues" evidence="3">
    <location>
        <begin position="1663"/>
        <end position="1673"/>
    </location>
</feature>
<comment type="caution">
    <text evidence="5">The sequence shown here is derived from an EMBL/GenBank/DDBJ whole genome shotgun (WGS) entry which is preliminary data.</text>
</comment>
<feature type="region of interest" description="Disordered" evidence="3">
    <location>
        <begin position="631"/>
        <end position="672"/>
    </location>
</feature>
<feature type="region of interest" description="Disordered" evidence="3">
    <location>
        <begin position="2425"/>
        <end position="2463"/>
    </location>
</feature>
<dbReference type="InterPro" id="IPR027417">
    <property type="entry name" value="P-loop_NTPase"/>
</dbReference>
<name>A0A250XSD2_9CHLO</name>
<dbReference type="Pfam" id="PF00211">
    <property type="entry name" value="Guanylate_cyc"/>
    <property type="match status" value="1"/>
</dbReference>
<feature type="compositionally biased region" description="Low complexity" evidence="3">
    <location>
        <begin position="2030"/>
        <end position="2049"/>
    </location>
</feature>
<feature type="region of interest" description="Disordered" evidence="3">
    <location>
        <begin position="1653"/>
        <end position="1683"/>
    </location>
</feature>
<feature type="region of interest" description="Disordered" evidence="3">
    <location>
        <begin position="1899"/>
        <end position="1948"/>
    </location>
</feature>
<feature type="region of interest" description="Disordered" evidence="3">
    <location>
        <begin position="471"/>
        <end position="495"/>
    </location>
</feature>
<dbReference type="STRING" id="1157962.A0A250XSD2"/>
<evidence type="ECO:0000259" key="4">
    <source>
        <dbReference type="PROSITE" id="PS50125"/>
    </source>
</evidence>
<evidence type="ECO:0000256" key="3">
    <source>
        <dbReference type="SAM" id="MobiDB-lite"/>
    </source>
</evidence>